<dbReference type="Proteomes" id="UP000823388">
    <property type="component" value="Chromosome 6K"/>
</dbReference>
<name>A0A8T0REQ8_PANVG</name>
<dbReference type="AlphaFoldDB" id="A0A8T0REQ8"/>
<comment type="caution">
    <text evidence="1">The sequence shown here is derived from an EMBL/GenBank/DDBJ whole genome shotgun (WGS) entry which is preliminary data.</text>
</comment>
<evidence type="ECO:0000313" key="1">
    <source>
        <dbReference type="EMBL" id="KAG2583313.1"/>
    </source>
</evidence>
<evidence type="ECO:0000313" key="2">
    <source>
        <dbReference type="Proteomes" id="UP000823388"/>
    </source>
</evidence>
<accession>A0A8T0REQ8</accession>
<reference evidence="1" key="1">
    <citation type="submission" date="2020-05" db="EMBL/GenBank/DDBJ databases">
        <title>WGS assembly of Panicum virgatum.</title>
        <authorList>
            <person name="Lovell J.T."/>
            <person name="Jenkins J."/>
            <person name="Shu S."/>
            <person name="Juenger T.E."/>
            <person name="Schmutz J."/>
        </authorList>
    </citation>
    <scope>NUCLEOTIDE SEQUENCE</scope>
    <source>
        <strain evidence="1">AP13</strain>
    </source>
</reference>
<organism evidence="1 2">
    <name type="scientific">Panicum virgatum</name>
    <name type="common">Blackwell switchgrass</name>
    <dbReference type="NCBI Taxonomy" id="38727"/>
    <lineage>
        <taxon>Eukaryota</taxon>
        <taxon>Viridiplantae</taxon>
        <taxon>Streptophyta</taxon>
        <taxon>Embryophyta</taxon>
        <taxon>Tracheophyta</taxon>
        <taxon>Spermatophyta</taxon>
        <taxon>Magnoliopsida</taxon>
        <taxon>Liliopsida</taxon>
        <taxon>Poales</taxon>
        <taxon>Poaceae</taxon>
        <taxon>PACMAD clade</taxon>
        <taxon>Panicoideae</taxon>
        <taxon>Panicodae</taxon>
        <taxon>Paniceae</taxon>
        <taxon>Panicinae</taxon>
        <taxon>Panicum</taxon>
        <taxon>Panicum sect. Hiantes</taxon>
    </lineage>
</organism>
<proteinExistence type="predicted"/>
<gene>
    <name evidence="1" type="ORF">PVAP13_6KG245024</name>
</gene>
<sequence length="89" mass="9631">MALSGYYDVSRYAAASLVLYGVASVAARRGCVRGDGAVKQALVYVAAVMLQRAFWATVRGGRVDWASEACYWVSAFCWSNGLGPFILKQ</sequence>
<protein>
    <submittedName>
        <fullName evidence="1">Uncharacterized protein</fullName>
    </submittedName>
</protein>
<dbReference type="EMBL" id="CM029047">
    <property type="protein sequence ID" value="KAG2583313.1"/>
    <property type="molecule type" value="Genomic_DNA"/>
</dbReference>
<keyword evidence="2" id="KW-1185">Reference proteome</keyword>